<gene>
    <name evidence="3" type="ORF">TRIADDRAFT_64028</name>
</gene>
<dbReference type="OMA" id="FHAKEAP"/>
<dbReference type="InParanoid" id="B3RZY2"/>
<evidence type="ECO:0000256" key="1">
    <source>
        <dbReference type="SAM" id="MobiDB-lite"/>
    </source>
</evidence>
<dbReference type="SUPFAM" id="SSF140741">
    <property type="entry name" value="RUN domain-like"/>
    <property type="match status" value="1"/>
</dbReference>
<dbReference type="PANTHER" id="PTHR46556:SF1">
    <property type="entry name" value="PLECKSTRIN HOMOLOGY DOMAIN-CONTAINING FAMILY M MEMBER 2"/>
    <property type="match status" value="1"/>
</dbReference>
<dbReference type="EMBL" id="DS985246">
    <property type="protein sequence ID" value="EDV23911.1"/>
    <property type="molecule type" value="Genomic_DNA"/>
</dbReference>
<sequence length="373" mass="41346">MAEYDDTKVKDNMVVAISGAIKSLQLYSISSKDRSKDTPKVISNNNLQLHDLCIQLDRAFCHGNTYLTLSCIISLRAGKNGFWKYLHGVIPKKTVQEIEGLANVSSDIGKGRAWLHLILAESSLESYLRLFAKQNDIHKRKHYHRYALLCDIERMQLLETVASGLDAIQFVLDMDVPYMDSVDYSTPFVSGNVNNDDKLSNTPGFAKKKVLTSMGYVDCVVKSSESKSAVMSPANDNISPNAEVKKDKTAPEKLPQKEHPRLSSAPIPPMLQASITSSEHMADTVVSRNRKKKKNKSSKGTSQSSHDKSAKSHGDVITDDKIPTDVLDDKYLSTEENKNDFHAKEAPMDPVDSTSVTSKGELITKPSELLQTE</sequence>
<dbReference type="CTD" id="6755032"/>
<dbReference type="InterPro" id="IPR053015">
    <property type="entry name" value="PH_domain-containing_M2"/>
</dbReference>
<dbReference type="Pfam" id="PF02759">
    <property type="entry name" value="RUN"/>
    <property type="match status" value="1"/>
</dbReference>
<protein>
    <recommendedName>
        <fullName evidence="2">RUN domain-containing protein</fullName>
    </recommendedName>
</protein>
<dbReference type="STRING" id="10228.B3RZY2"/>
<feature type="compositionally biased region" description="Basic and acidic residues" evidence="1">
    <location>
        <begin position="243"/>
        <end position="261"/>
    </location>
</feature>
<feature type="region of interest" description="Disordered" evidence="1">
    <location>
        <begin position="228"/>
        <end position="373"/>
    </location>
</feature>
<name>B3RZY2_TRIAD</name>
<dbReference type="GeneID" id="6755032"/>
<dbReference type="Proteomes" id="UP000009022">
    <property type="component" value="Unassembled WGS sequence"/>
</dbReference>
<dbReference type="eggNOG" id="KOG4381">
    <property type="taxonomic scope" value="Eukaryota"/>
</dbReference>
<dbReference type="FunFam" id="1.20.58.900:FF:000004">
    <property type="entry name" value="pleckstrin homology domain-containing family M member 2 isoform X2"/>
    <property type="match status" value="1"/>
</dbReference>
<proteinExistence type="predicted"/>
<feature type="domain" description="RUN" evidence="2">
    <location>
        <begin position="43"/>
        <end position="177"/>
    </location>
</feature>
<dbReference type="Gene3D" id="1.20.58.900">
    <property type="match status" value="1"/>
</dbReference>
<dbReference type="SMART" id="SM00593">
    <property type="entry name" value="RUN"/>
    <property type="match status" value="1"/>
</dbReference>
<dbReference type="AlphaFoldDB" id="B3RZY2"/>
<dbReference type="InterPro" id="IPR004012">
    <property type="entry name" value="Run_dom"/>
</dbReference>
<dbReference type="CDD" id="cd17680">
    <property type="entry name" value="RUN_PLEKHM2"/>
    <property type="match status" value="1"/>
</dbReference>
<dbReference type="InterPro" id="IPR047327">
    <property type="entry name" value="RUN_PLEKHM2"/>
</dbReference>
<evidence type="ECO:0000313" key="3">
    <source>
        <dbReference type="EMBL" id="EDV23911.1"/>
    </source>
</evidence>
<accession>B3RZY2</accession>
<keyword evidence="4" id="KW-1185">Reference proteome</keyword>
<dbReference type="PROSITE" id="PS50826">
    <property type="entry name" value="RUN"/>
    <property type="match status" value="1"/>
</dbReference>
<dbReference type="KEGG" id="tad:TRIADDRAFT_64028"/>
<evidence type="ECO:0000259" key="2">
    <source>
        <dbReference type="PROSITE" id="PS50826"/>
    </source>
</evidence>
<reference evidence="3 4" key="1">
    <citation type="journal article" date="2008" name="Nature">
        <title>The Trichoplax genome and the nature of placozoans.</title>
        <authorList>
            <person name="Srivastava M."/>
            <person name="Begovic E."/>
            <person name="Chapman J."/>
            <person name="Putnam N.H."/>
            <person name="Hellsten U."/>
            <person name="Kawashima T."/>
            <person name="Kuo A."/>
            <person name="Mitros T."/>
            <person name="Salamov A."/>
            <person name="Carpenter M.L."/>
            <person name="Signorovitch A.Y."/>
            <person name="Moreno M.A."/>
            <person name="Kamm K."/>
            <person name="Grimwood J."/>
            <person name="Schmutz J."/>
            <person name="Shapiro H."/>
            <person name="Grigoriev I.V."/>
            <person name="Buss L.W."/>
            <person name="Schierwater B."/>
            <person name="Dellaporta S.L."/>
            <person name="Rokhsar D.S."/>
        </authorList>
    </citation>
    <scope>NUCLEOTIDE SEQUENCE [LARGE SCALE GENOMIC DNA]</scope>
    <source>
        <strain evidence="3 4">Grell-BS-1999</strain>
    </source>
</reference>
<dbReference type="RefSeq" id="XP_002113437.1">
    <property type="nucleotide sequence ID" value="XM_002113401.1"/>
</dbReference>
<dbReference type="PANTHER" id="PTHR46556">
    <property type="entry name" value="PLECKSTRIN HOMOLOGY DOMAIN-CONTAINING FAMILY M MEMBER 2"/>
    <property type="match status" value="1"/>
</dbReference>
<feature type="compositionally biased region" description="Basic and acidic residues" evidence="1">
    <location>
        <begin position="305"/>
        <end position="347"/>
    </location>
</feature>
<dbReference type="PhylomeDB" id="B3RZY2"/>
<organism evidence="3 4">
    <name type="scientific">Trichoplax adhaerens</name>
    <name type="common">Trichoplax reptans</name>
    <dbReference type="NCBI Taxonomy" id="10228"/>
    <lineage>
        <taxon>Eukaryota</taxon>
        <taxon>Metazoa</taxon>
        <taxon>Placozoa</taxon>
        <taxon>Uniplacotomia</taxon>
        <taxon>Trichoplacea</taxon>
        <taxon>Trichoplacidae</taxon>
        <taxon>Trichoplax</taxon>
    </lineage>
</organism>
<dbReference type="InterPro" id="IPR037213">
    <property type="entry name" value="Run_dom_sf"/>
</dbReference>
<feature type="compositionally biased region" description="Polar residues" evidence="1">
    <location>
        <begin position="228"/>
        <end position="240"/>
    </location>
</feature>
<dbReference type="OrthoDB" id="9983817at2759"/>
<evidence type="ECO:0000313" key="4">
    <source>
        <dbReference type="Proteomes" id="UP000009022"/>
    </source>
</evidence>
<feature type="compositionally biased region" description="Basic residues" evidence="1">
    <location>
        <begin position="288"/>
        <end position="297"/>
    </location>
</feature>
<dbReference type="HOGENOM" id="CLU_742548_0_0_1"/>